<dbReference type="PANTHER" id="PTHR42942:SF1">
    <property type="entry name" value="ALKYLTRANSFERASE-LIKE PROTEIN 1"/>
    <property type="match status" value="1"/>
</dbReference>
<dbReference type="InterPro" id="IPR052520">
    <property type="entry name" value="ATL_DNA_repair"/>
</dbReference>
<reference evidence="4 5" key="1">
    <citation type="submission" date="2015-07" db="EMBL/GenBank/DDBJ databases">
        <title>The genome of the fungus Escovopsis weberi, a specialized disease agent of ant agriculture.</title>
        <authorList>
            <person name="de Man T.J."/>
            <person name="Stajich J.E."/>
            <person name="Kubicek C.P."/>
            <person name="Chenthamara K."/>
            <person name="Atanasova L."/>
            <person name="Druzhinina I.S."/>
            <person name="Birnbaum S."/>
            <person name="Barribeau S.M."/>
            <person name="Teiling C."/>
            <person name="Suen G."/>
            <person name="Currie C."/>
            <person name="Gerardo N.M."/>
        </authorList>
    </citation>
    <scope>NUCLEOTIDE SEQUENCE [LARGE SCALE GENOMIC DNA]</scope>
</reference>
<evidence type="ECO:0000259" key="3">
    <source>
        <dbReference type="Pfam" id="PF01035"/>
    </source>
</evidence>
<dbReference type="InterPro" id="IPR036388">
    <property type="entry name" value="WH-like_DNA-bd_sf"/>
</dbReference>
<evidence type="ECO:0000313" key="5">
    <source>
        <dbReference type="Proteomes" id="UP000053831"/>
    </source>
</evidence>
<dbReference type="EMBL" id="LGSR01000002">
    <property type="protein sequence ID" value="KOS22901.1"/>
    <property type="molecule type" value="Genomic_DNA"/>
</dbReference>
<dbReference type="Gene3D" id="1.10.10.10">
    <property type="entry name" value="Winged helix-like DNA-binding domain superfamily/Winged helix DNA-binding domain"/>
    <property type="match status" value="1"/>
</dbReference>
<gene>
    <name evidence="4" type="ORF">ESCO_003362</name>
</gene>
<accession>A0A0M8N9P7</accession>
<dbReference type="GO" id="GO:0006281">
    <property type="term" value="P:DNA repair"/>
    <property type="evidence" value="ECO:0007669"/>
    <property type="project" value="InterPro"/>
</dbReference>
<sequence length="119" mass="13024">MPRSDEAQAFFHAVYQAVQQVPTGRVTTYGHIAALIGTRICLKHLPTDPSAPYNNTNIPWQRIINSKGGISPRSQPSASQNQAEALRAEGVEVTQGALGEYFVSLDVYGWFPQALPQDL</sequence>
<feature type="compositionally biased region" description="Polar residues" evidence="2">
    <location>
        <begin position="72"/>
        <end position="83"/>
    </location>
</feature>
<dbReference type="Proteomes" id="UP000053831">
    <property type="component" value="Unassembled WGS sequence"/>
</dbReference>
<keyword evidence="5" id="KW-1185">Reference proteome</keyword>
<feature type="region of interest" description="Disordered" evidence="2">
    <location>
        <begin position="66"/>
        <end position="86"/>
    </location>
</feature>
<keyword evidence="1" id="KW-0227">DNA damage</keyword>
<feature type="domain" description="Methylated-DNA-[protein]-cysteine S-methyltransferase DNA binding" evidence="3">
    <location>
        <begin position="10"/>
        <end position="91"/>
    </location>
</feature>
<comment type="caution">
    <text evidence="4">The sequence shown here is derived from an EMBL/GenBank/DDBJ whole genome shotgun (WGS) entry which is preliminary data.</text>
</comment>
<evidence type="ECO:0000313" key="4">
    <source>
        <dbReference type="EMBL" id="KOS22901.1"/>
    </source>
</evidence>
<protein>
    <submittedName>
        <fullName evidence="4">Alkyltransferase-like protein 1</fullName>
    </submittedName>
</protein>
<dbReference type="OrthoDB" id="2548197at2759"/>
<keyword evidence="4" id="KW-0808">Transferase</keyword>
<proteinExistence type="predicted"/>
<dbReference type="STRING" id="150374.A0A0M8N9P7"/>
<organism evidence="4 5">
    <name type="scientific">Escovopsis weberi</name>
    <dbReference type="NCBI Taxonomy" id="150374"/>
    <lineage>
        <taxon>Eukaryota</taxon>
        <taxon>Fungi</taxon>
        <taxon>Dikarya</taxon>
        <taxon>Ascomycota</taxon>
        <taxon>Pezizomycotina</taxon>
        <taxon>Sordariomycetes</taxon>
        <taxon>Hypocreomycetidae</taxon>
        <taxon>Hypocreales</taxon>
        <taxon>Hypocreaceae</taxon>
        <taxon>Escovopsis</taxon>
    </lineage>
</organism>
<dbReference type="PANTHER" id="PTHR42942">
    <property type="entry name" value="6-O-METHYLGUANINE DNA METHYLTRANSFERASE"/>
    <property type="match status" value="1"/>
</dbReference>
<dbReference type="Pfam" id="PF01035">
    <property type="entry name" value="DNA_binding_1"/>
    <property type="match status" value="1"/>
</dbReference>
<evidence type="ECO:0000256" key="2">
    <source>
        <dbReference type="SAM" id="MobiDB-lite"/>
    </source>
</evidence>
<dbReference type="AlphaFoldDB" id="A0A0M8N9P7"/>
<dbReference type="GO" id="GO:0016740">
    <property type="term" value="F:transferase activity"/>
    <property type="evidence" value="ECO:0007669"/>
    <property type="project" value="UniProtKB-KW"/>
</dbReference>
<evidence type="ECO:0000256" key="1">
    <source>
        <dbReference type="ARBA" id="ARBA00022763"/>
    </source>
</evidence>
<dbReference type="SUPFAM" id="SSF46767">
    <property type="entry name" value="Methylated DNA-protein cysteine methyltransferase, C-terminal domain"/>
    <property type="match status" value="1"/>
</dbReference>
<dbReference type="InterPro" id="IPR014048">
    <property type="entry name" value="MethylDNA_cys_MeTrfase_DNA-bd"/>
</dbReference>
<name>A0A0M8N9P7_ESCWE</name>
<dbReference type="InterPro" id="IPR036217">
    <property type="entry name" value="MethylDNA_cys_MeTrfase_DNAb"/>
</dbReference>